<reference evidence="1 2" key="1">
    <citation type="journal article" date="2015" name="Nature">
        <title>rRNA introns, odd ribosomes, and small enigmatic genomes across a large radiation of phyla.</title>
        <authorList>
            <person name="Brown C.T."/>
            <person name="Hug L.A."/>
            <person name="Thomas B.C."/>
            <person name="Sharon I."/>
            <person name="Castelle C.J."/>
            <person name="Singh A."/>
            <person name="Wilkins M.J."/>
            <person name="Williams K.H."/>
            <person name="Banfield J.F."/>
        </authorList>
    </citation>
    <scope>NUCLEOTIDE SEQUENCE [LARGE SCALE GENOMIC DNA]</scope>
</reference>
<gene>
    <name evidence="1" type="ORF">UU03_C0012G0011</name>
</gene>
<organism evidence="1 2">
    <name type="scientific">Candidatus Woesebacteria bacterium GW2011_GWA1_40_45</name>
    <dbReference type="NCBI Taxonomy" id="1618554"/>
    <lineage>
        <taxon>Bacteria</taxon>
        <taxon>Candidatus Woeseibacteriota</taxon>
    </lineage>
</organism>
<protein>
    <submittedName>
        <fullName evidence="1">Uncharacterized protein</fullName>
    </submittedName>
</protein>
<comment type="caution">
    <text evidence="1">The sequence shown here is derived from an EMBL/GenBank/DDBJ whole genome shotgun (WGS) entry which is preliminary data.</text>
</comment>
<accession>A0A0G0SE53</accession>
<dbReference type="EMBL" id="LBZB01000012">
    <property type="protein sequence ID" value="KKR63109.1"/>
    <property type="molecule type" value="Genomic_DNA"/>
</dbReference>
<feature type="non-terminal residue" evidence="1">
    <location>
        <position position="1"/>
    </location>
</feature>
<dbReference type="Proteomes" id="UP000034613">
    <property type="component" value="Unassembled WGS sequence"/>
</dbReference>
<proteinExistence type="predicted"/>
<evidence type="ECO:0000313" key="2">
    <source>
        <dbReference type="Proteomes" id="UP000034613"/>
    </source>
</evidence>
<sequence length="103" mass="11970">KVKLSIDTKPFTVFNQDMALTKSDKVWVKDLLNNTLENALDRQEQKFEAKIVEVKDDFYNKIDPILKEVVASREERTILSQHSKEQADRIEKVEKKLGIQPAI</sequence>
<dbReference type="AlphaFoldDB" id="A0A0G0SE53"/>
<name>A0A0G0SE53_9BACT</name>
<evidence type="ECO:0000313" key="1">
    <source>
        <dbReference type="EMBL" id="KKR63109.1"/>
    </source>
</evidence>